<dbReference type="AlphaFoldDB" id="A0AAQ4EBA9"/>
<organism evidence="2 3">
    <name type="scientific">Amblyomma americanum</name>
    <name type="common">Lone star tick</name>
    <dbReference type="NCBI Taxonomy" id="6943"/>
    <lineage>
        <taxon>Eukaryota</taxon>
        <taxon>Metazoa</taxon>
        <taxon>Ecdysozoa</taxon>
        <taxon>Arthropoda</taxon>
        <taxon>Chelicerata</taxon>
        <taxon>Arachnida</taxon>
        <taxon>Acari</taxon>
        <taxon>Parasitiformes</taxon>
        <taxon>Ixodida</taxon>
        <taxon>Ixodoidea</taxon>
        <taxon>Ixodidae</taxon>
        <taxon>Amblyomminae</taxon>
        <taxon>Amblyomma</taxon>
    </lineage>
</organism>
<protein>
    <submittedName>
        <fullName evidence="2">Uncharacterized protein</fullName>
    </submittedName>
</protein>
<feature type="compositionally biased region" description="Low complexity" evidence="1">
    <location>
        <begin position="95"/>
        <end position="106"/>
    </location>
</feature>
<proteinExistence type="predicted"/>
<accession>A0AAQ4EBA9</accession>
<keyword evidence="3" id="KW-1185">Reference proteome</keyword>
<gene>
    <name evidence="2" type="ORF">V5799_024699</name>
</gene>
<dbReference type="EMBL" id="JARKHS020018905">
    <property type="protein sequence ID" value="KAK8772057.1"/>
    <property type="molecule type" value="Genomic_DNA"/>
</dbReference>
<reference evidence="2 3" key="1">
    <citation type="journal article" date="2023" name="Arcadia Sci">
        <title>De novo assembly of a long-read Amblyomma americanum tick genome.</title>
        <authorList>
            <person name="Chou S."/>
            <person name="Poskanzer K.E."/>
            <person name="Rollins M."/>
            <person name="Thuy-Boun P.S."/>
        </authorList>
    </citation>
    <scope>NUCLEOTIDE SEQUENCE [LARGE SCALE GENOMIC DNA]</scope>
    <source>
        <strain evidence="2">F_SG_1</strain>
        <tissue evidence="2">Salivary glands</tissue>
    </source>
</reference>
<evidence type="ECO:0000313" key="3">
    <source>
        <dbReference type="Proteomes" id="UP001321473"/>
    </source>
</evidence>
<feature type="region of interest" description="Disordered" evidence="1">
    <location>
        <begin position="45"/>
        <end position="106"/>
    </location>
</feature>
<comment type="caution">
    <text evidence="2">The sequence shown here is derived from an EMBL/GenBank/DDBJ whole genome shotgun (WGS) entry which is preliminary data.</text>
</comment>
<dbReference type="Proteomes" id="UP001321473">
    <property type="component" value="Unassembled WGS sequence"/>
</dbReference>
<feature type="compositionally biased region" description="Acidic residues" evidence="1">
    <location>
        <begin position="52"/>
        <end position="94"/>
    </location>
</feature>
<name>A0AAQ4EBA9_AMBAM</name>
<sequence>MDNNIRSLLSAAIQKIRDIDDDPRDQGIHRRLLLERLVREWQWLIEPSSDSSEGDTSSDDTSDDDTSDDDTSDEDTSDDDNTSEDDADSEDDVEAPAAHAASCASH</sequence>
<evidence type="ECO:0000313" key="2">
    <source>
        <dbReference type="EMBL" id="KAK8772057.1"/>
    </source>
</evidence>
<evidence type="ECO:0000256" key="1">
    <source>
        <dbReference type="SAM" id="MobiDB-lite"/>
    </source>
</evidence>